<dbReference type="CDD" id="cd07247">
    <property type="entry name" value="SgaA_N_like"/>
    <property type="match status" value="2"/>
</dbReference>
<dbReference type="Pfam" id="PF00903">
    <property type="entry name" value="Glyoxalase"/>
    <property type="match status" value="1"/>
</dbReference>
<dbReference type="InterPro" id="IPR029068">
    <property type="entry name" value="Glyas_Bleomycin-R_OHBP_Dase"/>
</dbReference>
<dbReference type="PANTHER" id="PTHR33993">
    <property type="entry name" value="GLYOXALASE-RELATED"/>
    <property type="match status" value="1"/>
</dbReference>
<evidence type="ECO:0000313" key="3">
    <source>
        <dbReference type="Proteomes" id="UP001597286"/>
    </source>
</evidence>
<evidence type="ECO:0000259" key="1">
    <source>
        <dbReference type="PROSITE" id="PS51819"/>
    </source>
</evidence>
<dbReference type="Proteomes" id="UP001597286">
    <property type="component" value="Unassembled WGS sequence"/>
</dbReference>
<dbReference type="Pfam" id="PF18029">
    <property type="entry name" value="Glyoxalase_6"/>
    <property type="match status" value="1"/>
</dbReference>
<proteinExistence type="predicted"/>
<dbReference type="EMBL" id="JBHUFB010000010">
    <property type="protein sequence ID" value="MFD1813062.1"/>
    <property type="molecule type" value="Genomic_DNA"/>
</dbReference>
<sequence length="253" mass="26520">MKITEPQLGAPCWAELGTTDIKAAESFYGSLLGWAPEENPHPKAGGYTQLLLDGDPVAAVSPLYQPGQPVSWTVSIAVADTDATVAAVTAAGGSVLAEPMDVFDLGRFAVVADPTGAVFTLWQARKFTGAARLNELGTLCWIELRTRDTAAAQKFYTEVFGWTVTAGEGYTQFGLGGSDFGGMMPMGPDFPEGIPPHWALYFGVEDVDASAAQATELGGLVHVPGTDIPGTGRFAILTDPQGGAFALYQETKG</sequence>
<protein>
    <submittedName>
        <fullName evidence="2">VOC family protein</fullName>
    </submittedName>
</protein>
<feature type="domain" description="VOC" evidence="1">
    <location>
        <begin position="10"/>
        <end position="124"/>
    </location>
</feature>
<organism evidence="2 3">
    <name type="scientific">Rhodococcus gannanensis</name>
    <dbReference type="NCBI Taxonomy" id="1960308"/>
    <lineage>
        <taxon>Bacteria</taxon>
        <taxon>Bacillati</taxon>
        <taxon>Actinomycetota</taxon>
        <taxon>Actinomycetes</taxon>
        <taxon>Mycobacteriales</taxon>
        <taxon>Nocardiaceae</taxon>
        <taxon>Rhodococcus</taxon>
    </lineage>
</organism>
<comment type="caution">
    <text evidence="2">The sequence shown here is derived from an EMBL/GenBank/DDBJ whole genome shotgun (WGS) entry which is preliminary data.</text>
</comment>
<reference evidence="3" key="1">
    <citation type="journal article" date="2019" name="Int. J. Syst. Evol. Microbiol.">
        <title>The Global Catalogue of Microorganisms (GCM) 10K type strain sequencing project: providing services to taxonomists for standard genome sequencing and annotation.</title>
        <authorList>
            <consortium name="The Broad Institute Genomics Platform"/>
            <consortium name="The Broad Institute Genome Sequencing Center for Infectious Disease"/>
            <person name="Wu L."/>
            <person name="Ma J."/>
        </authorList>
    </citation>
    <scope>NUCLEOTIDE SEQUENCE [LARGE SCALE GENOMIC DNA]</scope>
    <source>
        <strain evidence="3">DT72</strain>
    </source>
</reference>
<accession>A0ABW4P3I2</accession>
<dbReference type="InterPro" id="IPR041581">
    <property type="entry name" value="Glyoxalase_6"/>
</dbReference>
<dbReference type="PROSITE" id="PS51819">
    <property type="entry name" value="VOC"/>
    <property type="match status" value="2"/>
</dbReference>
<gene>
    <name evidence="2" type="ORF">ACFSJG_12605</name>
</gene>
<name>A0ABW4P3I2_9NOCA</name>
<dbReference type="RefSeq" id="WP_378485560.1">
    <property type="nucleotide sequence ID" value="NZ_JBHUFB010000010.1"/>
</dbReference>
<dbReference type="Gene3D" id="3.10.180.10">
    <property type="entry name" value="2,3-Dihydroxybiphenyl 1,2-Dioxygenase, domain 1"/>
    <property type="match status" value="2"/>
</dbReference>
<feature type="domain" description="VOC" evidence="1">
    <location>
        <begin position="138"/>
        <end position="250"/>
    </location>
</feature>
<dbReference type="InterPro" id="IPR052164">
    <property type="entry name" value="Anthracycline_SecMetBiosynth"/>
</dbReference>
<evidence type="ECO:0000313" key="2">
    <source>
        <dbReference type="EMBL" id="MFD1813062.1"/>
    </source>
</evidence>
<dbReference type="PANTHER" id="PTHR33993:SF14">
    <property type="entry name" value="GB|AAF24581.1"/>
    <property type="match status" value="1"/>
</dbReference>
<keyword evidence="3" id="KW-1185">Reference proteome</keyword>
<dbReference type="SUPFAM" id="SSF54593">
    <property type="entry name" value="Glyoxalase/Bleomycin resistance protein/Dihydroxybiphenyl dioxygenase"/>
    <property type="match status" value="2"/>
</dbReference>
<dbReference type="InterPro" id="IPR004360">
    <property type="entry name" value="Glyas_Fos-R_dOase_dom"/>
</dbReference>
<dbReference type="InterPro" id="IPR037523">
    <property type="entry name" value="VOC_core"/>
</dbReference>